<dbReference type="EMBL" id="SADD01000001">
    <property type="protein sequence ID" value="RVU48208.1"/>
    <property type="molecule type" value="Genomic_DNA"/>
</dbReference>
<sequence length="167" mass="19070">MMEGVSGAVERLAEALGLGLVETTLGVVAVLGLLAGLVWLRLRRRWRSARARRQGKRARRAEVRAGRWLQKEGYELMEEQASRTWVVRVNDDEEVVRLSADWLVERAGKRYVVEVKTGKRAPSVRNSATRRQMLEYLCAYEVDGVILMDMESGELVEVEFPVRVERV</sequence>
<gene>
    <name evidence="2" type="ORF">EA187_01865</name>
</gene>
<keyword evidence="1" id="KW-1133">Transmembrane helix</keyword>
<name>A0ABY0CWY4_9DELT</name>
<evidence type="ECO:0000256" key="1">
    <source>
        <dbReference type="SAM" id="Phobius"/>
    </source>
</evidence>
<dbReference type="RefSeq" id="WP_127778990.1">
    <property type="nucleotide sequence ID" value="NZ_SADD01000001.1"/>
</dbReference>
<dbReference type="InterPro" id="IPR011604">
    <property type="entry name" value="PDDEXK-like_dom_sf"/>
</dbReference>
<organism evidence="2 3">
    <name type="scientific">Lujinxingia sediminis</name>
    <dbReference type="NCBI Taxonomy" id="2480984"/>
    <lineage>
        <taxon>Bacteria</taxon>
        <taxon>Deltaproteobacteria</taxon>
        <taxon>Bradymonadales</taxon>
        <taxon>Lujinxingiaceae</taxon>
        <taxon>Lujinxingia</taxon>
    </lineage>
</organism>
<protein>
    <recommendedName>
        <fullName evidence="4">PD-(D/E)XK endonuclease-like domain-containing protein</fullName>
    </recommendedName>
</protein>
<evidence type="ECO:0000313" key="2">
    <source>
        <dbReference type="EMBL" id="RVU48208.1"/>
    </source>
</evidence>
<accession>A0ABY0CWY4</accession>
<keyword evidence="1" id="KW-0472">Membrane</keyword>
<dbReference type="Gene3D" id="3.90.320.10">
    <property type="match status" value="1"/>
</dbReference>
<evidence type="ECO:0000313" key="3">
    <source>
        <dbReference type="Proteomes" id="UP000282926"/>
    </source>
</evidence>
<proteinExistence type="predicted"/>
<keyword evidence="3" id="KW-1185">Reference proteome</keyword>
<comment type="caution">
    <text evidence="2">The sequence shown here is derived from an EMBL/GenBank/DDBJ whole genome shotgun (WGS) entry which is preliminary data.</text>
</comment>
<dbReference type="Proteomes" id="UP000282926">
    <property type="component" value="Unassembled WGS sequence"/>
</dbReference>
<reference evidence="2 3" key="1">
    <citation type="submission" date="2019-01" db="EMBL/GenBank/DDBJ databases">
        <title>Lujinxingia litoralis gen. nov., sp. nov. and Lujinxingia sediminis gen. nov., sp. nov., new members in the order Bradymonadales, isolated from coastal sediment.</title>
        <authorList>
            <person name="Li C.-M."/>
        </authorList>
    </citation>
    <scope>NUCLEOTIDE SEQUENCE [LARGE SCALE GENOMIC DNA]</scope>
    <source>
        <strain evidence="2 3">SEH01</strain>
    </source>
</reference>
<evidence type="ECO:0008006" key="4">
    <source>
        <dbReference type="Google" id="ProtNLM"/>
    </source>
</evidence>
<feature type="transmembrane region" description="Helical" evidence="1">
    <location>
        <begin position="20"/>
        <end position="42"/>
    </location>
</feature>
<keyword evidence="1" id="KW-0812">Transmembrane</keyword>